<dbReference type="RefSeq" id="WP_014221615.1">
    <property type="nucleotide sequence ID" value="NZ_LWBO01000012.1"/>
</dbReference>
<keyword evidence="1 2" id="KW-0808">Transferase</keyword>
<keyword evidence="3" id="KW-0812">Transmembrane</keyword>
<feature type="transmembrane region" description="Helical" evidence="3">
    <location>
        <begin position="7"/>
        <end position="31"/>
    </location>
</feature>
<dbReference type="Proteomes" id="UP000192277">
    <property type="component" value="Unassembled WGS sequence"/>
</dbReference>
<keyword evidence="3" id="KW-1133">Transmembrane helix</keyword>
<dbReference type="PROSITE" id="PS51257">
    <property type="entry name" value="PROKAR_LIPOPROTEIN"/>
    <property type="match status" value="1"/>
</dbReference>
<comment type="caution">
    <text evidence="4">The sequence shown here is derived from an EMBL/GenBank/DDBJ whole genome shotgun (WGS) entry which is preliminary data.</text>
</comment>
<evidence type="ECO:0000313" key="5">
    <source>
        <dbReference type="Proteomes" id="UP000192277"/>
    </source>
</evidence>
<dbReference type="Gene3D" id="1.20.120.1760">
    <property type="match status" value="1"/>
</dbReference>
<dbReference type="PROSITE" id="PS00379">
    <property type="entry name" value="CDP_ALCOHOL_P_TRANSF"/>
    <property type="match status" value="1"/>
</dbReference>
<keyword evidence="3" id="KW-0472">Membrane</keyword>
<organism evidence="4 5">
    <name type="scientific">Niastella koreensis</name>
    <dbReference type="NCBI Taxonomy" id="354356"/>
    <lineage>
        <taxon>Bacteria</taxon>
        <taxon>Pseudomonadati</taxon>
        <taxon>Bacteroidota</taxon>
        <taxon>Chitinophagia</taxon>
        <taxon>Chitinophagales</taxon>
        <taxon>Chitinophagaceae</taxon>
        <taxon>Niastella</taxon>
    </lineage>
</organism>
<sequence>MKHIPNLFTLLNLFFGCIAIIYILQNGIIIVTNDDGAQWLEIPEKIWLGSLFIGLAAVVDFLDGFVARLFNASSALGKQLDSLADCVSFGVAPGMIIYQFLRLSYAGSPDAIEMPFIALLPALLIPCAAAFRLGKFNIDDSQQFGFKGVPTPAAGLLIASFPLIYFYLHDNATAVHLMLNPWLWYGVIMVVSLLMVSNLPLMALKFKNFSVKSNLPKLILLVAAIIAGILFKWMAVPVVFILYIILSLAFKNKATT</sequence>
<keyword evidence="5" id="KW-1185">Reference proteome</keyword>
<evidence type="ECO:0000313" key="4">
    <source>
        <dbReference type="EMBL" id="OQP48414.1"/>
    </source>
</evidence>
<feature type="transmembrane region" description="Helical" evidence="3">
    <location>
        <begin position="218"/>
        <end position="246"/>
    </location>
</feature>
<evidence type="ECO:0000256" key="3">
    <source>
        <dbReference type="SAM" id="Phobius"/>
    </source>
</evidence>
<feature type="transmembrane region" description="Helical" evidence="3">
    <location>
        <begin position="116"/>
        <end position="134"/>
    </location>
</feature>
<reference evidence="4 5" key="1">
    <citation type="submission" date="2016-04" db="EMBL/GenBank/DDBJ databases">
        <authorList>
            <person name="Chen L."/>
            <person name="Zhuang W."/>
            <person name="Wang G."/>
        </authorList>
    </citation>
    <scope>NUCLEOTIDE SEQUENCE [LARGE SCALE GENOMIC DNA]</scope>
    <source>
        <strain evidence="5">GR20</strain>
    </source>
</reference>
<dbReference type="Pfam" id="PF01066">
    <property type="entry name" value="CDP-OH_P_transf"/>
    <property type="match status" value="1"/>
</dbReference>
<dbReference type="InterPro" id="IPR048254">
    <property type="entry name" value="CDP_ALCOHOL_P_TRANSF_CS"/>
</dbReference>
<name>A0ABX3NVY9_9BACT</name>
<dbReference type="EMBL" id="LWBO01000012">
    <property type="protein sequence ID" value="OQP48414.1"/>
    <property type="molecule type" value="Genomic_DNA"/>
</dbReference>
<gene>
    <name evidence="4" type="ORF">A4D02_06785</name>
</gene>
<evidence type="ECO:0000256" key="2">
    <source>
        <dbReference type="RuleBase" id="RU003750"/>
    </source>
</evidence>
<dbReference type="InterPro" id="IPR000462">
    <property type="entry name" value="CDP-OH_P_trans"/>
</dbReference>
<accession>A0ABX3NVY9</accession>
<feature type="transmembrane region" description="Helical" evidence="3">
    <location>
        <begin position="146"/>
        <end position="168"/>
    </location>
</feature>
<comment type="similarity">
    <text evidence="2">Belongs to the CDP-alcohol phosphatidyltransferase class-I family.</text>
</comment>
<evidence type="ECO:0000256" key="1">
    <source>
        <dbReference type="ARBA" id="ARBA00022679"/>
    </source>
</evidence>
<protein>
    <submittedName>
        <fullName evidence="4">CDP-alcohol phosphatidyltransferase</fullName>
    </submittedName>
</protein>
<dbReference type="InterPro" id="IPR043130">
    <property type="entry name" value="CDP-OH_PTrfase_TM_dom"/>
</dbReference>
<feature type="transmembrane region" description="Helical" evidence="3">
    <location>
        <begin position="46"/>
        <end position="70"/>
    </location>
</feature>
<proteinExistence type="inferred from homology"/>
<feature type="transmembrane region" description="Helical" evidence="3">
    <location>
        <begin position="183"/>
        <end position="206"/>
    </location>
</feature>
<feature type="transmembrane region" description="Helical" evidence="3">
    <location>
        <begin position="82"/>
        <end position="101"/>
    </location>
</feature>